<protein>
    <recommendedName>
        <fullName evidence="2">Nephrocystin 3-like N-terminal domain-containing protein</fullName>
    </recommendedName>
</protein>
<dbReference type="SUPFAM" id="SSF52540">
    <property type="entry name" value="P-loop containing nucleoside triphosphate hydrolases"/>
    <property type="match status" value="1"/>
</dbReference>
<reference evidence="3 4" key="1">
    <citation type="submission" date="2019-01" db="EMBL/GenBank/DDBJ databases">
        <title>Draft genome sequence of Psathyrella aberdarensis IHI B618.</title>
        <authorList>
            <person name="Buettner E."/>
            <person name="Kellner H."/>
        </authorList>
    </citation>
    <scope>NUCLEOTIDE SEQUENCE [LARGE SCALE GENOMIC DNA]</scope>
    <source>
        <strain evidence="3 4">IHI B618</strain>
    </source>
</reference>
<dbReference type="PANTHER" id="PTHR10039">
    <property type="entry name" value="AMELOGENIN"/>
    <property type="match status" value="1"/>
</dbReference>
<evidence type="ECO:0000256" key="1">
    <source>
        <dbReference type="ARBA" id="ARBA00022737"/>
    </source>
</evidence>
<evidence type="ECO:0000259" key="2">
    <source>
        <dbReference type="Pfam" id="PF24883"/>
    </source>
</evidence>
<evidence type="ECO:0000313" key="4">
    <source>
        <dbReference type="Proteomes" id="UP000290288"/>
    </source>
</evidence>
<dbReference type="Gene3D" id="3.40.50.300">
    <property type="entry name" value="P-loop containing nucleotide triphosphate hydrolases"/>
    <property type="match status" value="1"/>
</dbReference>
<dbReference type="Pfam" id="PF24883">
    <property type="entry name" value="NPHP3_N"/>
    <property type="match status" value="1"/>
</dbReference>
<organism evidence="3 4">
    <name type="scientific">Candolleomyces aberdarensis</name>
    <dbReference type="NCBI Taxonomy" id="2316362"/>
    <lineage>
        <taxon>Eukaryota</taxon>
        <taxon>Fungi</taxon>
        <taxon>Dikarya</taxon>
        <taxon>Basidiomycota</taxon>
        <taxon>Agaricomycotina</taxon>
        <taxon>Agaricomycetes</taxon>
        <taxon>Agaricomycetidae</taxon>
        <taxon>Agaricales</taxon>
        <taxon>Agaricineae</taxon>
        <taxon>Psathyrellaceae</taxon>
        <taxon>Candolleomyces</taxon>
    </lineage>
</organism>
<dbReference type="PANTHER" id="PTHR10039:SF14">
    <property type="entry name" value="NACHT DOMAIN-CONTAINING PROTEIN"/>
    <property type="match status" value="1"/>
</dbReference>
<feature type="domain" description="Nephrocystin 3-like N-terminal" evidence="2">
    <location>
        <begin position="238"/>
        <end position="407"/>
    </location>
</feature>
<name>A0A4Q2D5C4_9AGAR</name>
<comment type="caution">
    <text evidence="3">The sequence shown here is derived from an EMBL/GenBank/DDBJ whole genome shotgun (WGS) entry which is preliminary data.</text>
</comment>
<evidence type="ECO:0000313" key="3">
    <source>
        <dbReference type="EMBL" id="RXW14613.1"/>
    </source>
</evidence>
<dbReference type="Proteomes" id="UP000290288">
    <property type="component" value="Unassembled WGS sequence"/>
</dbReference>
<dbReference type="OrthoDB" id="5956939at2759"/>
<dbReference type="EMBL" id="SDEE01000675">
    <property type="protein sequence ID" value="RXW14613.1"/>
    <property type="molecule type" value="Genomic_DNA"/>
</dbReference>
<dbReference type="InterPro" id="IPR056884">
    <property type="entry name" value="NPHP3-like_N"/>
</dbReference>
<accession>A0A4Q2D5C4</accession>
<dbReference type="AlphaFoldDB" id="A0A4Q2D5C4"/>
<dbReference type="InterPro" id="IPR027417">
    <property type="entry name" value="P-loop_NTPase"/>
</dbReference>
<sequence>MDNFRDSNAYGWNDQTAVSVPSYAHPGNDPTYLVGGCNSHGLNAGAPSPTLQATTSQSLGDPQGYPGQIGTYNMNGYNGYIPDHPASRAIYQQTPKELMTPRTYHRASTRGAHVASVEERHDGDSYRWMAGSSVQNSTTMCIRPHNRTVSHRSAPYSIVYHQERSRAPIYNGNVYGDVKHFHVYRVDVAILQYLKEHAATGAMHDSAERSPPPLCHPGTREAVVYRILDWYGYQARPGKPIMWVYAPAGYGKTAIAGTISEKLEEKLRELNFNPLGGTFFFWRTSTERNSPALFIITLTYQLFISIPELAPHIENAVKRNPMILRKALGVQLKTLLVEPFQALGDTKGMPNRLIIIDGLDECINSDRESRVDKKYAEDQETVQLQVLDLIRTLASHQLPLSFLILSRPEPWIKQHIESAPFENLVEHVDLYEVGDHLKDVETFVKAELSRLSLDEEGLVTRLMGRANGHMLYASTVIRHIDCPYDDPRTRLENILNDYSNSNPDLAHSTPFLSLYELYRQILRSCPEGKRPVMISVLEEISAGAECFDAGVGIHQAVSVFDHIVGRVPGVYESNALVKRAISHVVTSHKAAILHVLQRHTFIADEWCTYFPEAVYEHLWILSSRPEGWDSDSVVHALKTLRQASLDIFDSLVAAVESESQGQEENNIFTDEENRSFYTLLAFIQDNFVCAAG</sequence>
<gene>
    <name evidence="3" type="ORF">EST38_g11241</name>
</gene>
<dbReference type="STRING" id="2316362.A0A4Q2D5C4"/>
<proteinExistence type="predicted"/>
<keyword evidence="4" id="KW-1185">Reference proteome</keyword>
<keyword evidence="1" id="KW-0677">Repeat</keyword>